<dbReference type="EMBL" id="BJWI01000099">
    <property type="protein sequence ID" value="GEM02979.1"/>
    <property type="molecule type" value="Genomic_DNA"/>
</dbReference>
<organism evidence="2 3">
    <name type="scientific">Halolactibacillus halophilus</name>
    <dbReference type="NCBI Taxonomy" id="306540"/>
    <lineage>
        <taxon>Bacteria</taxon>
        <taxon>Bacillati</taxon>
        <taxon>Bacillota</taxon>
        <taxon>Bacilli</taxon>
        <taxon>Bacillales</taxon>
        <taxon>Bacillaceae</taxon>
        <taxon>Halolactibacillus</taxon>
    </lineage>
</organism>
<dbReference type="Proteomes" id="UP000242243">
    <property type="component" value="Unassembled WGS sequence"/>
</dbReference>
<evidence type="ECO:0000313" key="3">
    <source>
        <dbReference type="Proteomes" id="UP000242243"/>
    </source>
</evidence>
<name>A0A1I5S7R4_9BACI</name>
<dbReference type="AlphaFoldDB" id="A0A1I5S7R4"/>
<reference evidence="2 3" key="1">
    <citation type="submission" date="2016-10" db="EMBL/GenBank/DDBJ databases">
        <authorList>
            <person name="de Groot N.N."/>
        </authorList>
    </citation>
    <scope>NUCLEOTIDE SEQUENCE [LARGE SCALE GENOMIC DNA]</scope>
    <source>
        <strain evidence="2 3">DSM 17073</strain>
    </source>
</reference>
<proteinExistence type="predicted"/>
<sequence>MRMLRNYVMVISLSVFIFFGYNNSEDTDLNDKYTDQLSVNMIEPLQNESEYPS</sequence>
<gene>
    <name evidence="1" type="ORF">HHA03_25110</name>
    <name evidence="2" type="ORF">SAMN05421839_1404</name>
</gene>
<accession>A0A1I5S7R4</accession>
<evidence type="ECO:0000313" key="1">
    <source>
        <dbReference type="EMBL" id="GEM02979.1"/>
    </source>
</evidence>
<dbReference type="RefSeq" id="WP_159430183.1">
    <property type="nucleotide sequence ID" value="NZ_BJWI01000099.1"/>
</dbReference>
<protein>
    <submittedName>
        <fullName evidence="2">Uncharacterized protein</fullName>
    </submittedName>
</protein>
<dbReference type="EMBL" id="FOXC01000040">
    <property type="protein sequence ID" value="SFP66764.1"/>
    <property type="molecule type" value="Genomic_DNA"/>
</dbReference>
<evidence type="ECO:0000313" key="2">
    <source>
        <dbReference type="EMBL" id="SFP66764.1"/>
    </source>
</evidence>
<dbReference type="Proteomes" id="UP000321547">
    <property type="component" value="Unassembled WGS sequence"/>
</dbReference>
<reference evidence="1 4" key="2">
    <citation type="submission" date="2019-07" db="EMBL/GenBank/DDBJ databases">
        <title>Whole genome shotgun sequence of Halolactibacillus halophilus NBRC 100868.</title>
        <authorList>
            <person name="Hosoyama A."/>
            <person name="Uohara A."/>
            <person name="Ohji S."/>
            <person name="Ichikawa N."/>
        </authorList>
    </citation>
    <scope>NUCLEOTIDE SEQUENCE [LARGE SCALE GENOMIC DNA]</scope>
    <source>
        <strain evidence="1 4">NBRC 100868</strain>
    </source>
</reference>
<keyword evidence="4" id="KW-1185">Reference proteome</keyword>
<evidence type="ECO:0000313" key="4">
    <source>
        <dbReference type="Proteomes" id="UP000321547"/>
    </source>
</evidence>